<accession>A0AAV5GPP0</accession>
<evidence type="ECO:0000259" key="2">
    <source>
        <dbReference type="PROSITE" id="PS51762"/>
    </source>
</evidence>
<sequence length="363" mass="38550">MRPISVLSWIPLLTVLPSSVQAAYSLQELWAGDDFFDGWRFWGNRDNLTNGATYYVAADEAQDVAYTNAGGNVVIKVDNTSQLAPNGLRNSVRITTERAFDIGHLFVMDALHLPYGCSVWPAFWTHAVSWPSGGECDIVEGVNLQEANGVALHSVAGCFAADGTGVPTGELTATNCDHTVNANQGCTFEDTRNASYGPEFAQGGGGVYAMELSSEAISVWFFPRNEVPADLRDSSTSPDPTTWGRPVAYYASSGCNINQFFAPQQITINIALCGDWAGQPGVFSPVCGTGTCAEYVADPSHFDTAYFEIASVRVYGGGLNTRYTNGTLAAASGIIGAIGGGDAGAMATGRPERREAFELDSAQ</sequence>
<dbReference type="Gene3D" id="2.60.120.200">
    <property type="match status" value="1"/>
</dbReference>
<dbReference type="EMBL" id="BQKY01000007">
    <property type="protein sequence ID" value="GJN90638.1"/>
    <property type="molecule type" value="Genomic_DNA"/>
</dbReference>
<dbReference type="GO" id="GO:0004553">
    <property type="term" value="F:hydrolase activity, hydrolyzing O-glycosyl compounds"/>
    <property type="evidence" value="ECO:0007669"/>
    <property type="project" value="InterPro"/>
</dbReference>
<protein>
    <recommendedName>
        <fullName evidence="2">GH16 domain-containing protein</fullName>
    </recommendedName>
</protein>
<dbReference type="InterPro" id="IPR000757">
    <property type="entry name" value="Beta-glucanase-like"/>
</dbReference>
<feature type="signal peptide" evidence="1">
    <location>
        <begin position="1"/>
        <end position="22"/>
    </location>
</feature>
<gene>
    <name evidence="3" type="ORF">Rhopal_003650-T1</name>
</gene>
<evidence type="ECO:0000313" key="4">
    <source>
        <dbReference type="Proteomes" id="UP001342314"/>
    </source>
</evidence>
<dbReference type="InterPro" id="IPR013320">
    <property type="entry name" value="ConA-like_dom_sf"/>
</dbReference>
<reference evidence="3 4" key="1">
    <citation type="submission" date="2021-12" db="EMBL/GenBank/DDBJ databases">
        <title>High titer production of polyol ester of fatty acids by Rhodotorula paludigena BS15 towards product separation-free biomass refinery.</title>
        <authorList>
            <person name="Mano J."/>
            <person name="Ono H."/>
            <person name="Tanaka T."/>
            <person name="Naito K."/>
            <person name="Sushida H."/>
            <person name="Ike M."/>
            <person name="Tokuyasu K."/>
            <person name="Kitaoka M."/>
        </authorList>
    </citation>
    <scope>NUCLEOTIDE SEQUENCE [LARGE SCALE GENOMIC DNA]</scope>
    <source>
        <strain evidence="3 4">BS15</strain>
    </source>
</reference>
<dbReference type="PANTHER" id="PTHR10963">
    <property type="entry name" value="GLYCOSYL HYDROLASE-RELATED"/>
    <property type="match status" value="1"/>
</dbReference>
<feature type="chain" id="PRO_5043921396" description="GH16 domain-containing protein" evidence="1">
    <location>
        <begin position="23"/>
        <end position="363"/>
    </location>
</feature>
<dbReference type="SUPFAM" id="SSF49899">
    <property type="entry name" value="Concanavalin A-like lectins/glucanases"/>
    <property type="match status" value="1"/>
</dbReference>
<evidence type="ECO:0000256" key="1">
    <source>
        <dbReference type="SAM" id="SignalP"/>
    </source>
</evidence>
<dbReference type="Pfam" id="PF26113">
    <property type="entry name" value="GH16_XgeA"/>
    <property type="match status" value="1"/>
</dbReference>
<evidence type="ECO:0000313" key="3">
    <source>
        <dbReference type="EMBL" id="GJN90638.1"/>
    </source>
</evidence>
<dbReference type="CDD" id="cd02181">
    <property type="entry name" value="GH16_fungal_Lam16A_glucanase"/>
    <property type="match status" value="1"/>
</dbReference>
<dbReference type="Proteomes" id="UP001342314">
    <property type="component" value="Unassembled WGS sequence"/>
</dbReference>
<name>A0AAV5GPP0_9BASI</name>
<dbReference type="FunFam" id="2.60.120.200:FF:000179">
    <property type="entry name" value="Unplaced genomic scaffold supercont1.19, whole genome shotgun sequence"/>
    <property type="match status" value="1"/>
</dbReference>
<dbReference type="GO" id="GO:0009251">
    <property type="term" value="P:glucan catabolic process"/>
    <property type="evidence" value="ECO:0007669"/>
    <property type="project" value="TreeGrafter"/>
</dbReference>
<dbReference type="PANTHER" id="PTHR10963:SF24">
    <property type="entry name" value="GLYCOSIDASE C21B10.07-RELATED"/>
    <property type="match status" value="1"/>
</dbReference>
<organism evidence="3 4">
    <name type="scientific">Rhodotorula paludigena</name>
    <dbReference type="NCBI Taxonomy" id="86838"/>
    <lineage>
        <taxon>Eukaryota</taxon>
        <taxon>Fungi</taxon>
        <taxon>Dikarya</taxon>
        <taxon>Basidiomycota</taxon>
        <taxon>Pucciniomycotina</taxon>
        <taxon>Microbotryomycetes</taxon>
        <taxon>Sporidiobolales</taxon>
        <taxon>Sporidiobolaceae</taxon>
        <taxon>Rhodotorula</taxon>
    </lineage>
</organism>
<feature type="domain" description="GH16" evidence="2">
    <location>
        <begin position="17"/>
        <end position="304"/>
    </location>
</feature>
<dbReference type="InterPro" id="IPR050546">
    <property type="entry name" value="Glycosyl_Hydrlase_16"/>
</dbReference>
<keyword evidence="4" id="KW-1185">Reference proteome</keyword>
<comment type="caution">
    <text evidence="3">The sequence shown here is derived from an EMBL/GenBank/DDBJ whole genome shotgun (WGS) entry which is preliminary data.</text>
</comment>
<dbReference type="AlphaFoldDB" id="A0AAV5GPP0"/>
<dbReference type="PROSITE" id="PS51762">
    <property type="entry name" value="GH16_2"/>
    <property type="match status" value="1"/>
</dbReference>
<keyword evidence="1" id="KW-0732">Signal</keyword>
<proteinExistence type="predicted"/>